<evidence type="ECO:0000313" key="4">
    <source>
        <dbReference type="Proteomes" id="UP000187506"/>
    </source>
</evidence>
<accession>A0AAC9PVD0</accession>
<feature type="signal peptide" evidence="2">
    <location>
        <begin position="1"/>
        <end position="22"/>
    </location>
</feature>
<sequence>MKRIFLPLIALALMTISFTSCREENQTKAEELIEEMEADGAEIEKKVDGDETKIKMESEEKEVKIKSEDGETKIKVDDK</sequence>
<keyword evidence="4" id="KW-1185">Reference proteome</keyword>
<reference evidence="3 4" key="1">
    <citation type="submission" date="2017-01" db="EMBL/GenBank/DDBJ databases">
        <title>Complete genome of Lacinutrix venerupis DOK2-8 isolated from seawater in Dokdo.</title>
        <authorList>
            <person name="Chi W.-J."/>
            <person name="Kim J.H."/>
        </authorList>
    </citation>
    <scope>NUCLEOTIDE SEQUENCE [LARGE SCALE GENOMIC DNA]</scope>
    <source>
        <strain evidence="3 4">DOK2-8</strain>
    </source>
</reference>
<name>A0AAC9PVD0_9FLAO</name>
<dbReference type="RefSeq" id="WP_076732075.1">
    <property type="nucleotide sequence ID" value="NZ_CP019352.1"/>
</dbReference>
<evidence type="ECO:0008006" key="5">
    <source>
        <dbReference type="Google" id="ProtNLM"/>
    </source>
</evidence>
<evidence type="ECO:0000256" key="1">
    <source>
        <dbReference type="SAM" id="MobiDB-lite"/>
    </source>
</evidence>
<dbReference type="EMBL" id="CP019352">
    <property type="protein sequence ID" value="APX99436.1"/>
    <property type="molecule type" value="Genomic_DNA"/>
</dbReference>
<dbReference type="Proteomes" id="UP000187506">
    <property type="component" value="Chromosome"/>
</dbReference>
<feature type="chain" id="PRO_5042213603" description="Membrane or secreted protein" evidence="2">
    <location>
        <begin position="23"/>
        <end position="79"/>
    </location>
</feature>
<organism evidence="3 4">
    <name type="scientific">Lacinutrix venerupis</name>
    <dbReference type="NCBI Taxonomy" id="1486034"/>
    <lineage>
        <taxon>Bacteria</taxon>
        <taxon>Pseudomonadati</taxon>
        <taxon>Bacteroidota</taxon>
        <taxon>Flavobacteriia</taxon>
        <taxon>Flavobacteriales</taxon>
        <taxon>Flavobacteriaceae</taxon>
        <taxon>Lacinutrix</taxon>
    </lineage>
</organism>
<evidence type="ECO:0000256" key="2">
    <source>
        <dbReference type="SAM" id="SignalP"/>
    </source>
</evidence>
<dbReference type="KEGG" id="lvn:BWR22_03620"/>
<feature type="region of interest" description="Disordered" evidence="1">
    <location>
        <begin position="45"/>
        <end position="79"/>
    </location>
</feature>
<evidence type="ECO:0000313" key="3">
    <source>
        <dbReference type="EMBL" id="APX99436.1"/>
    </source>
</evidence>
<protein>
    <recommendedName>
        <fullName evidence="5">Membrane or secreted protein</fullName>
    </recommendedName>
</protein>
<dbReference type="AlphaFoldDB" id="A0AAC9PVD0"/>
<keyword evidence="2" id="KW-0732">Signal</keyword>
<dbReference type="PROSITE" id="PS51257">
    <property type="entry name" value="PROKAR_LIPOPROTEIN"/>
    <property type="match status" value="1"/>
</dbReference>
<gene>
    <name evidence="3" type="ORF">BWR22_03620</name>
</gene>
<proteinExistence type="predicted"/>